<comment type="caution">
    <text evidence="2">The sequence shown here is derived from an EMBL/GenBank/DDBJ whole genome shotgun (WGS) entry which is preliminary data.</text>
</comment>
<keyword evidence="1" id="KW-0732">Signal</keyword>
<accession>A0A8J3BPX0</accession>
<sequence length="284" mass="29353">MRVRWLDAVMVAVTAAGVLAAAPAQAAPSTAPAAAGTRAMWLWSDAPAGEVVDWAVAAGVRDVFVSVTGRPAGAELARLRALADLAGTADVRLYALGGDPGWVDDRRGALGWLRAAAGTGLFAGYHVDVEPYLLPEWSTDREGVAARYLSLLAALQREAALPLEADVPFWWGEVSVAGRNLAAETLRRVDAATVMSYRNTATGPNSMWDVGGDLLAHGARAGKPVRLAAETGPTAGCGHCSFAGRPAADLDATLAAVDAAALAAPAPAFAGIAVHHYDAWRRLA</sequence>
<name>A0A8J3BPX0_9ACTN</name>
<feature type="chain" id="PRO_5035292721" evidence="1">
    <location>
        <begin position="27"/>
        <end position="284"/>
    </location>
</feature>
<evidence type="ECO:0000313" key="2">
    <source>
        <dbReference type="EMBL" id="GGK34542.1"/>
    </source>
</evidence>
<protein>
    <submittedName>
        <fullName evidence="2">Uncharacterized protein</fullName>
    </submittedName>
</protein>
<feature type="signal peptide" evidence="1">
    <location>
        <begin position="1"/>
        <end position="26"/>
    </location>
</feature>
<dbReference type="AlphaFoldDB" id="A0A8J3BPX0"/>
<dbReference type="EMBL" id="BMQC01000009">
    <property type="protein sequence ID" value="GGK34542.1"/>
    <property type="molecule type" value="Genomic_DNA"/>
</dbReference>
<keyword evidence="3" id="KW-1185">Reference proteome</keyword>
<gene>
    <name evidence="2" type="ORF">GCM10010124_28970</name>
</gene>
<evidence type="ECO:0000256" key="1">
    <source>
        <dbReference type="SAM" id="SignalP"/>
    </source>
</evidence>
<evidence type="ECO:0000313" key="3">
    <source>
        <dbReference type="Proteomes" id="UP000662200"/>
    </source>
</evidence>
<dbReference type="RefSeq" id="WP_189114843.1">
    <property type="nucleotide sequence ID" value="NZ_BMQC01000009.1"/>
</dbReference>
<dbReference type="Proteomes" id="UP000662200">
    <property type="component" value="Unassembled WGS sequence"/>
</dbReference>
<reference evidence="2" key="1">
    <citation type="journal article" date="2014" name="Int. J. Syst. Evol. Microbiol.">
        <title>Complete genome sequence of Corynebacterium casei LMG S-19264T (=DSM 44701T), isolated from a smear-ripened cheese.</title>
        <authorList>
            <consortium name="US DOE Joint Genome Institute (JGI-PGF)"/>
            <person name="Walter F."/>
            <person name="Albersmeier A."/>
            <person name="Kalinowski J."/>
            <person name="Ruckert C."/>
        </authorList>
    </citation>
    <scope>NUCLEOTIDE SEQUENCE</scope>
    <source>
        <strain evidence="2">JCM 3091</strain>
    </source>
</reference>
<reference evidence="2" key="2">
    <citation type="submission" date="2020-09" db="EMBL/GenBank/DDBJ databases">
        <authorList>
            <person name="Sun Q."/>
            <person name="Ohkuma M."/>
        </authorList>
    </citation>
    <scope>NUCLEOTIDE SEQUENCE</scope>
    <source>
        <strain evidence="2">JCM 3091</strain>
    </source>
</reference>
<proteinExistence type="predicted"/>
<organism evidence="2 3">
    <name type="scientific">Pilimelia terevasa</name>
    <dbReference type="NCBI Taxonomy" id="53372"/>
    <lineage>
        <taxon>Bacteria</taxon>
        <taxon>Bacillati</taxon>
        <taxon>Actinomycetota</taxon>
        <taxon>Actinomycetes</taxon>
        <taxon>Micromonosporales</taxon>
        <taxon>Micromonosporaceae</taxon>
        <taxon>Pilimelia</taxon>
    </lineage>
</organism>